<dbReference type="Proteomes" id="UP001152484">
    <property type="component" value="Unassembled WGS sequence"/>
</dbReference>
<evidence type="ECO:0000313" key="2">
    <source>
        <dbReference type="EMBL" id="CAH9104405.1"/>
    </source>
</evidence>
<evidence type="ECO:0000256" key="1">
    <source>
        <dbReference type="SAM" id="MobiDB-lite"/>
    </source>
</evidence>
<proteinExistence type="predicted"/>
<comment type="caution">
    <text evidence="2">The sequence shown here is derived from an EMBL/GenBank/DDBJ whole genome shotgun (WGS) entry which is preliminary data.</text>
</comment>
<gene>
    <name evidence="2" type="ORF">CEURO_LOCUS16511</name>
</gene>
<feature type="region of interest" description="Disordered" evidence="1">
    <location>
        <begin position="17"/>
        <end position="38"/>
    </location>
</feature>
<reference evidence="2" key="1">
    <citation type="submission" date="2022-07" db="EMBL/GenBank/DDBJ databases">
        <authorList>
            <person name="Macas J."/>
            <person name="Novak P."/>
            <person name="Neumann P."/>
        </authorList>
    </citation>
    <scope>NUCLEOTIDE SEQUENCE</scope>
</reference>
<accession>A0A9P0ZMQ0</accession>
<name>A0A9P0ZMQ0_CUSEU</name>
<dbReference type="AlphaFoldDB" id="A0A9P0ZMQ0"/>
<protein>
    <submittedName>
        <fullName evidence="2">Uncharacterized protein</fullName>
    </submittedName>
</protein>
<evidence type="ECO:0000313" key="3">
    <source>
        <dbReference type="Proteomes" id="UP001152484"/>
    </source>
</evidence>
<keyword evidence="3" id="KW-1185">Reference proteome</keyword>
<dbReference type="EMBL" id="CAMAPE010000046">
    <property type="protein sequence ID" value="CAH9104405.1"/>
    <property type="molecule type" value="Genomic_DNA"/>
</dbReference>
<organism evidence="2 3">
    <name type="scientific">Cuscuta europaea</name>
    <name type="common">European dodder</name>
    <dbReference type="NCBI Taxonomy" id="41803"/>
    <lineage>
        <taxon>Eukaryota</taxon>
        <taxon>Viridiplantae</taxon>
        <taxon>Streptophyta</taxon>
        <taxon>Embryophyta</taxon>
        <taxon>Tracheophyta</taxon>
        <taxon>Spermatophyta</taxon>
        <taxon>Magnoliopsida</taxon>
        <taxon>eudicotyledons</taxon>
        <taxon>Gunneridae</taxon>
        <taxon>Pentapetalae</taxon>
        <taxon>asterids</taxon>
        <taxon>lamiids</taxon>
        <taxon>Solanales</taxon>
        <taxon>Convolvulaceae</taxon>
        <taxon>Cuscuteae</taxon>
        <taxon>Cuscuta</taxon>
        <taxon>Cuscuta subgen. Cuscuta</taxon>
    </lineage>
</organism>
<sequence>MVEASLVSTVAGTSNVRQKQFPVRRSSSPAKPGRFPQFSSKQTKIITGKIQPVGSVSAQHLPIILTGKHQEPCLRSKLSDQDPLSMPQSPSKQNLCIMITIPLFEVQIR</sequence>